<accession>A0A4P2VDV2</accession>
<evidence type="ECO:0000313" key="2">
    <source>
        <dbReference type="Proteomes" id="UP000509448"/>
    </source>
</evidence>
<name>A0A4P2VDV2_9ARCH</name>
<dbReference type="EMBL" id="AP018732">
    <property type="protein sequence ID" value="BBE42247.1"/>
    <property type="molecule type" value="Genomic_DNA"/>
</dbReference>
<reference evidence="1 2" key="1">
    <citation type="journal article" date="2019" name="ISME J.">
        <title>Isolation and characterization of a thermophilic sulfur- and iron-reducing thaumarchaeote from a terrestrial acidic hot spring.</title>
        <authorList>
            <person name="Kato S."/>
            <person name="Itoh T."/>
            <person name="Yuki M."/>
            <person name="Nagamori M."/>
            <person name="Ohnishi M."/>
            <person name="Uematsu K."/>
            <person name="Suzuki K."/>
            <person name="Takashina T."/>
            <person name="Ohkuma M."/>
        </authorList>
    </citation>
    <scope>NUCLEOTIDE SEQUENCE [LARGE SCALE GENOMIC DNA]</scope>
    <source>
        <strain evidence="1 2">NAS-02</strain>
    </source>
</reference>
<dbReference type="KEGG" id="ccai:NAS2_0858"/>
<dbReference type="RefSeq" id="WP_174448499.1">
    <property type="nucleotide sequence ID" value="NZ_AP018732.1"/>
</dbReference>
<keyword evidence="2" id="KW-1185">Reference proteome</keyword>
<dbReference type="Proteomes" id="UP000509448">
    <property type="component" value="Chromosome"/>
</dbReference>
<dbReference type="GeneID" id="55584669"/>
<organism evidence="1 2">
    <name type="scientific">Conexivisphaera calida</name>
    <dbReference type="NCBI Taxonomy" id="1874277"/>
    <lineage>
        <taxon>Archaea</taxon>
        <taxon>Nitrososphaerota</taxon>
        <taxon>Conexivisphaeria</taxon>
        <taxon>Conexivisphaerales</taxon>
        <taxon>Conexivisphaeraceae</taxon>
        <taxon>Conexivisphaera</taxon>
    </lineage>
</organism>
<proteinExistence type="predicted"/>
<protein>
    <submittedName>
        <fullName evidence="1">Uncharacterized protein</fullName>
    </submittedName>
</protein>
<evidence type="ECO:0000313" key="1">
    <source>
        <dbReference type="EMBL" id="BBE42247.1"/>
    </source>
</evidence>
<gene>
    <name evidence="1" type="ORF">NAS2_0858</name>
</gene>
<sequence length="46" mass="5177">MPPPSQLVIPVMATPQGTLFNSYHEATFQPMMIEAFWNSTSQSVYT</sequence>
<dbReference type="AlphaFoldDB" id="A0A4P2VDV2"/>